<dbReference type="AlphaFoldDB" id="A0A291B8A6"/>
<proteinExistence type="predicted"/>
<sequence length="43" mass="4467">MAVVLDTAIGSLSIEDAGGDVSLSVPNVLFLSVIRMSRVIHLA</sequence>
<evidence type="ECO:0000313" key="1">
    <source>
        <dbReference type="EMBL" id="ATF09249.1"/>
    </source>
</evidence>
<reference evidence="2" key="1">
    <citation type="submission" date="2017-04" db="EMBL/GenBank/DDBJ databases">
        <title>Genome evolution of the luminous symbionts of deep sea anglerfish.</title>
        <authorList>
            <person name="Hendry T.A."/>
        </authorList>
    </citation>
    <scope>NUCLEOTIDE SEQUENCE [LARGE SCALE GENOMIC DNA]</scope>
</reference>
<name>A0A291B8A6_9GAMM</name>
<evidence type="ECO:0000313" key="2">
    <source>
        <dbReference type="Proteomes" id="UP000218160"/>
    </source>
</evidence>
<protein>
    <submittedName>
        <fullName evidence="1">Uncharacterized protein</fullName>
    </submittedName>
</protein>
<dbReference type="KEGG" id="elux:BTN50_0735"/>
<dbReference type="Proteomes" id="UP000218160">
    <property type="component" value="Chromosome 1"/>
</dbReference>
<gene>
    <name evidence="1" type="ORF">BTN50_0735</name>
</gene>
<organism evidence="1 2">
    <name type="scientific">Candidatus Enterovibrio altilux</name>
    <dbReference type="NCBI Taxonomy" id="1927128"/>
    <lineage>
        <taxon>Bacteria</taxon>
        <taxon>Pseudomonadati</taxon>
        <taxon>Pseudomonadota</taxon>
        <taxon>Gammaproteobacteria</taxon>
        <taxon>Vibrionales</taxon>
        <taxon>Vibrionaceae</taxon>
        <taxon>Enterovibrio</taxon>
    </lineage>
</organism>
<accession>A0A291B8A6</accession>
<dbReference type="EMBL" id="CP020660">
    <property type="protein sequence ID" value="ATF09249.1"/>
    <property type="molecule type" value="Genomic_DNA"/>
</dbReference>
<keyword evidence="2" id="KW-1185">Reference proteome</keyword>